<dbReference type="EMBL" id="JBHSAQ010000002">
    <property type="protein sequence ID" value="MFC3957775.1"/>
    <property type="molecule type" value="Genomic_DNA"/>
</dbReference>
<dbReference type="SUPFAM" id="SSF46785">
    <property type="entry name" value="Winged helix' DNA-binding domain"/>
    <property type="match status" value="1"/>
</dbReference>
<dbReference type="InterPro" id="IPR055859">
    <property type="entry name" value="DUF7436"/>
</dbReference>
<evidence type="ECO:0000313" key="4">
    <source>
        <dbReference type="Proteomes" id="UP001595846"/>
    </source>
</evidence>
<dbReference type="Pfam" id="PF24217">
    <property type="entry name" value="DUF7436"/>
    <property type="match status" value="1"/>
</dbReference>
<proteinExistence type="predicted"/>
<dbReference type="InterPro" id="IPR002831">
    <property type="entry name" value="Tscrpt_reg_TrmB_N"/>
</dbReference>
<gene>
    <name evidence="3" type="ORF">ACFOUR_05230</name>
</gene>
<dbReference type="RefSeq" id="WP_256530466.1">
    <property type="nucleotide sequence ID" value="NZ_CP101824.1"/>
</dbReference>
<protein>
    <submittedName>
        <fullName evidence="3">TrmB family transcriptional regulator</fullName>
    </submittedName>
</protein>
<dbReference type="GeneID" id="73903150"/>
<comment type="caution">
    <text evidence="3">The sequence shown here is derived from an EMBL/GenBank/DDBJ whole genome shotgun (WGS) entry which is preliminary data.</text>
</comment>
<evidence type="ECO:0000259" key="2">
    <source>
        <dbReference type="Pfam" id="PF24217"/>
    </source>
</evidence>
<accession>A0ABD5NM31</accession>
<organism evidence="3 4">
    <name type="scientific">Halovivax cerinus</name>
    <dbReference type="NCBI Taxonomy" id="1487865"/>
    <lineage>
        <taxon>Archaea</taxon>
        <taxon>Methanobacteriati</taxon>
        <taxon>Methanobacteriota</taxon>
        <taxon>Stenosarchaea group</taxon>
        <taxon>Halobacteria</taxon>
        <taxon>Halobacteriales</taxon>
        <taxon>Natrialbaceae</taxon>
        <taxon>Halovivax</taxon>
    </lineage>
</organism>
<dbReference type="AlphaFoldDB" id="A0ABD5NM31"/>
<dbReference type="Gene3D" id="1.10.10.10">
    <property type="entry name" value="Winged helix-like DNA-binding domain superfamily/Winged helix DNA-binding domain"/>
    <property type="match status" value="1"/>
</dbReference>
<dbReference type="PANTHER" id="PTHR34293:SF1">
    <property type="entry name" value="HTH-TYPE TRANSCRIPTIONAL REGULATOR TRMBL2"/>
    <property type="match status" value="1"/>
</dbReference>
<evidence type="ECO:0000259" key="1">
    <source>
        <dbReference type="Pfam" id="PF01978"/>
    </source>
</evidence>
<dbReference type="InterPro" id="IPR051797">
    <property type="entry name" value="TrmB-like"/>
</dbReference>
<reference evidence="3 4" key="1">
    <citation type="journal article" date="2019" name="Int. J. Syst. Evol. Microbiol.">
        <title>The Global Catalogue of Microorganisms (GCM) 10K type strain sequencing project: providing services to taxonomists for standard genome sequencing and annotation.</title>
        <authorList>
            <consortium name="The Broad Institute Genomics Platform"/>
            <consortium name="The Broad Institute Genome Sequencing Center for Infectious Disease"/>
            <person name="Wu L."/>
            <person name="Ma J."/>
        </authorList>
    </citation>
    <scope>NUCLEOTIDE SEQUENCE [LARGE SCALE GENOMIC DNA]</scope>
    <source>
        <strain evidence="3 4">IBRC-M 10256</strain>
    </source>
</reference>
<feature type="domain" description="DUF7436" evidence="2">
    <location>
        <begin position="109"/>
        <end position="260"/>
    </location>
</feature>
<dbReference type="InterPro" id="IPR036390">
    <property type="entry name" value="WH_DNA-bd_sf"/>
</dbReference>
<sequence>MSELSELGLSSYEERAYRALLSLGSATASDVAVRASVPTGRIYDVLNGLSARDLVSIRAGTEPTIYEPVDPETAVDRLLDARTRELDRREAELREVADSVRSTLAPTVPASATLWRTDLGSEDALALWREQVKAATDQYRMAVGPPYDAADWETYAAELGPADRIDGDVSVRVLLSEAVSARLSDSEIGPLLDELTDLEVRVAADVRLTWYVVDEVECCLDLPDLFEPAARLGIALSREESFVQEAIERFDRAWEAGTPIDTHLPGHD</sequence>
<dbReference type="Proteomes" id="UP001595846">
    <property type="component" value="Unassembled WGS sequence"/>
</dbReference>
<dbReference type="PANTHER" id="PTHR34293">
    <property type="entry name" value="HTH-TYPE TRANSCRIPTIONAL REGULATOR TRMBL2"/>
    <property type="match status" value="1"/>
</dbReference>
<name>A0ABD5NM31_9EURY</name>
<evidence type="ECO:0000313" key="3">
    <source>
        <dbReference type="EMBL" id="MFC3957775.1"/>
    </source>
</evidence>
<feature type="domain" description="Transcription regulator TrmB N-terminal" evidence="1">
    <location>
        <begin position="4"/>
        <end position="72"/>
    </location>
</feature>
<dbReference type="Pfam" id="PF01978">
    <property type="entry name" value="TrmB"/>
    <property type="match status" value="1"/>
</dbReference>
<dbReference type="InterPro" id="IPR036388">
    <property type="entry name" value="WH-like_DNA-bd_sf"/>
</dbReference>
<keyword evidence="4" id="KW-1185">Reference proteome</keyword>